<dbReference type="EMBL" id="AP017369">
    <property type="protein sequence ID" value="BAU95445.1"/>
    <property type="molecule type" value="Genomic_DNA"/>
</dbReference>
<sequence>MKAVPATLAAILAHSALTVAVASTPCTKAPSVKEPSTKTQ</sequence>
<keyword evidence="3" id="KW-1185">Reference proteome</keyword>
<dbReference type="KEGG" id="csur:N24_1183"/>
<accession>A0A160PPU9</accession>
<organism evidence="2 3">
    <name type="scientific">Corynebacterium suranareeae</name>
    <dbReference type="NCBI Taxonomy" id="2506452"/>
    <lineage>
        <taxon>Bacteria</taxon>
        <taxon>Bacillati</taxon>
        <taxon>Actinomycetota</taxon>
        <taxon>Actinomycetes</taxon>
        <taxon>Mycobacteriales</taxon>
        <taxon>Corynebacteriaceae</taxon>
        <taxon>Corynebacterium</taxon>
    </lineage>
</organism>
<feature type="signal peptide" evidence="1">
    <location>
        <begin position="1"/>
        <end position="22"/>
    </location>
</feature>
<name>A0A160PPU9_9CORY</name>
<dbReference type="Proteomes" id="UP000218244">
    <property type="component" value="Chromosome"/>
</dbReference>
<evidence type="ECO:0000313" key="3">
    <source>
        <dbReference type="Proteomes" id="UP000218244"/>
    </source>
</evidence>
<protein>
    <submittedName>
        <fullName evidence="2">Uncharacterized protein</fullName>
    </submittedName>
</protein>
<reference evidence="2 3" key="1">
    <citation type="submission" date="2016-02" db="EMBL/GenBank/DDBJ databases">
        <title>Corynebacterium glutamicum N24 whole genome sequencing project.</title>
        <authorList>
            <person name="Matsutani M."/>
            <person name="Nangtapong N."/>
            <person name="Yakushi T."/>
            <person name="Matsushita K."/>
        </authorList>
    </citation>
    <scope>NUCLEOTIDE SEQUENCE [LARGE SCALE GENOMIC DNA]</scope>
    <source>
        <strain evidence="2 3">N24</strain>
    </source>
</reference>
<feature type="chain" id="PRO_5007818769" evidence="1">
    <location>
        <begin position="23"/>
        <end position="40"/>
    </location>
</feature>
<evidence type="ECO:0000256" key="1">
    <source>
        <dbReference type="SAM" id="SignalP"/>
    </source>
</evidence>
<keyword evidence="1" id="KW-0732">Signal</keyword>
<gene>
    <name evidence="2" type="ORF">N24_1183</name>
</gene>
<dbReference type="AlphaFoldDB" id="A0A160PPU9"/>
<evidence type="ECO:0000313" key="2">
    <source>
        <dbReference type="EMBL" id="BAU95445.1"/>
    </source>
</evidence>
<proteinExistence type="predicted"/>